<accession>A0AAP0HI40</accession>
<reference evidence="1 2" key="1">
    <citation type="submission" date="2024-01" db="EMBL/GenBank/DDBJ databases">
        <title>Genome assemblies of Stephania.</title>
        <authorList>
            <person name="Yang L."/>
        </authorList>
    </citation>
    <scope>NUCLEOTIDE SEQUENCE [LARGE SCALE GENOMIC DNA]</scope>
    <source>
        <strain evidence="1">QJT</strain>
        <tissue evidence="1">Leaf</tissue>
    </source>
</reference>
<proteinExistence type="predicted"/>
<keyword evidence="2" id="KW-1185">Reference proteome</keyword>
<sequence length="91" mass="10392">MRHTTTHPFCGSGDWPPAMSSRLSEMLALTYGRRDQRWLMRSLVKQVTHSDWNESGQCTPLIYLATPGQAGPPAKFKHIIKQRKRNLLGFP</sequence>
<dbReference type="Proteomes" id="UP001417504">
    <property type="component" value="Unassembled WGS sequence"/>
</dbReference>
<comment type="caution">
    <text evidence="1">The sequence shown here is derived from an EMBL/GenBank/DDBJ whole genome shotgun (WGS) entry which is preliminary data.</text>
</comment>
<name>A0AAP0HI40_9MAGN</name>
<gene>
    <name evidence="1" type="ORF">Sjap_026028</name>
</gene>
<dbReference type="EMBL" id="JBBNAE010000011">
    <property type="protein sequence ID" value="KAK9085617.1"/>
    <property type="molecule type" value="Genomic_DNA"/>
</dbReference>
<protein>
    <submittedName>
        <fullName evidence="1">Uncharacterized protein</fullName>
    </submittedName>
</protein>
<organism evidence="1 2">
    <name type="scientific">Stephania japonica</name>
    <dbReference type="NCBI Taxonomy" id="461633"/>
    <lineage>
        <taxon>Eukaryota</taxon>
        <taxon>Viridiplantae</taxon>
        <taxon>Streptophyta</taxon>
        <taxon>Embryophyta</taxon>
        <taxon>Tracheophyta</taxon>
        <taxon>Spermatophyta</taxon>
        <taxon>Magnoliopsida</taxon>
        <taxon>Ranunculales</taxon>
        <taxon>Menispermaceae</taxon>
        <taxon>Menispermoideae</taxon>
        <taxon>Cissampelideae</taxon>
        <taxon>Stephania</taxon>
    </lineage>
</organism>
<evidence type="ECO:0000313" key="1">
    <source>
        <dbReference type="EMBL" id="KAK9085617.1"/>
    </source>
</evidence>
<dbReference type="AlphaFoldDB" id="A0AAP0HI40"/>
<evidence type="ECO:0000313" key="2">
    <source>
        <dbReference type="Proteomes" id="UP001417504"/>
    </source>
</evidence>